<sequence length="65" mass="6670">MERVVKADILAALGGRSDAIAGTRLPWAHGGGGCGDVSRFRLGWGVACFPSMAAAAARLRDNTSP</sequence>
<protein>
    <submittedName>
        <fullName evidence="1">Uncharacterized protein</fullName>
    </submittedName>
</protein>
<name>A0A261R294_9BORD</name>
<evidence type="ECO:0000313" key="1">
    <source>
        <dbReference type="EMBL" id="OZI19091.1"/>
    </source>
</evidence>
<reference evidence="1" key="1">
    <citation type="submission" date="2017-05" db="EMBL/GenBank/DDBJ databases">
        <title>Complete and WGS of Bordetella genogroups.</title>
        <authorList>
            <person name="Spilker T."/>
            <person name="Lipuma J."/>
        </authorList>
    </citation>
    <scope>NUCLEOTIDE SEQUENCE</scope>
    <source>
        <strain evidence="1">AU21707</strain>
    </source>
</reference>
<keyword evidence="2" id="KW-1185">Reference proteome</keyword>
<comment type="caution">
    <text evidence="1">The sequence shown here is derived from an EMBL/GenBank/DDBJ whole genome shotgun (WGS) entry which is preliminary data.</text>
</comment>
<dbReference type="AlphaFoldDB" id="A0A261R294"/>
<gene>
    <name evidence="1" type="ORF">CAL26_15660</name>
</gene>
<dbReference type="Proteomes" id="UP000216857">
    <property type="component" value="Unassembled WGS sequence"/>
</dbReference>
<proteinExistence type="predicted"/>
<dbReference type="EMBL" id="NEVJ01000003">
    <property type="protein sequence ID" value="OZI19091.1"/>
    <property type="molecule type" value="Genomic_DNA"/>
</dbReference>
<evidence type="ECO:0000313" key="2">
    <source>
        <dbReference type="Proteomes" id="UP000216857"/>
    </source>
</evidence>
<accession>A0A261R294</accession>
<organism evidence="1 2">
    <name type="scientific">Bordetella genomosp. 9</name>
    <dbReference type="NCBI Taxonomy" id="1416803"/>
    <lineage>
        <taxon>Bacteria</taxon>
        <taxon>Pseudomonadati</taxon>
        <taxon>Pseudomonadota</taxon>
        <taxon>Betaproteobacteria</taxon>
        <taxon>Burkholderiales</taxon>
        <taxon>Alcaligenaceae</taxon>
        <taxon>Bordetella</taxon>
    </lineage>
</organism>